<reference evidence="2 3" key="1">
    <citation type="submission" date="2015-01" db="EMBL/GenBank/DDBJ databases">
        <title>Evolution of Trichinella species and genotypes.</title>
        <authorList>
            <person name="Korhonen P.K."/>
            <person name="Edoardo P."/>
            <person name="Giuseppe L.R."/>
            <person name="Gasser R.B."/>
        </authorList>
    </citation>
    <scope>NUCLEOTIDE SEQUENCE [LARGE SCALE GENOMIC DNA]</scope>
    <source>
        <strain evidence="2">ISS1029</strain>
    </source>
</reference>
<proteinExistence type="predicted"/>
<evidence type="ECO:0000313" key="2">
    <source>
        <dbReference type="EMBL" id="KRY96417.1"/>
    </source>
</evidence>
<protein>
    <submittedName>
        <fullName evidence="2">Uncharacterized protein</fullName>
    </submittedName>
</protein>
<organism evidence="2 3">
    <name type="scientific">Trichinella zimbabwensis</name>
    <dbReference type="NCBI Taxonomy" id="268475"/>
    <lineage>
        <taxon>Eukaryota</taxon>
        <taxon>Metazoa</taxon>
        <taxon>Ecdysozoa</taxon>
        <taxon>Nematoda</taxon>
        <taxon>Enoplea</taxon>
        <taxon>Dorylaimia</taxon>
        <taxon>Trichinellida</taxon>
        <taxon>Trichinellidae</taxon>
        <taxon>Trichinella</taxon>
    </lineage>
</organism>
<accession>A0A0V1GDS2</accession>
<comment type="caution">
    <text evidence="2">The sequence shown here is derived from an EMBL/GenBank/DDBJ whole genome shotgun (WGS) entry which is preliminary data.</text>
</comment>
<dbReference type="AlphaFoldDB" id="A0A0V1GDS2"/>
<name>A0A0V1GDS2_9BILA</name>
<evidence type="ECO:0000313" key="3">
    <source>
        <dbReference type="Proteomes" id="UP000055024"/>
    </source>
</evidence>
<dbReference type="EMBL" id="JYDP01002838">
    <property type="protein sequence ID" value="KRY96417.1"/>
    <property type="molecule type" value="Genomic_DNA"/>
</dbReference>
<sequence>MEEETTLKKWRFLGDTPIPEDLPKPGKTLHQTVKSAYDGKQP</sequence>
<feature type="region of interest" description="Disordered" evidence="1">
    <location>
        <begin position="14"/>
        <end position="42"/>
    </location>
</feature>
<evidence type="ECO:0000256" key="1">
    <source>
        <dbReference type="SAM" id="MobiDB-lite"/>
    </source>
</evidence>
<dbReference type="Proteomes" id="UP000055024">
    <property type="component" value="Unassembled WGS sequence"/>
</dbReference>
<keyword evidence="3" id="KW-1185">Reference proteome</keyword>
<gene>
    <name evidence="2" type="ORF">T11_10420</name>
</gene>